<sequence length="108" mass="11986">MHALGVRLASRSSRREPVKLGLALMGLFPVVRHRDLLFTLGRHEEFTLFAAVALANGEEDPVDDLWQLARNVTGWGRIHLVERSATVSPRVHAPTWWTGSCGKTSTTV</sequence>
<proteinExistence type="predicted"/>
<accession>A0A8J7KFQ1</accession>
<gene>
    <name evidence="1" type="ORF">IW245_000208</name>
</gene>
<dbReference type="RefSeq" id="WP_203787755.1">
    <property type="nucleotide sequence ID" value="NZ_BONS01000042.1"/>
</dbReference>
<dbReference type="EMBL" id="JADOUF010000001">
    <property type="protein sequence ID" value="MBG6134014.1"/>
    <property type="molecule type" value="Genomic_DNA"/>
</dbReference>
<reference evidence="1" key="1">
    <citation type="submission" date="2020-11" db="EMBL/GenBank/DDBJ databases">
        <title>Sequencing the genomes of 1000 actinobacteria strains.</title>
        <authorList>
            <person name="Klenk H.-P."/>
        </authorList>
    </citation>
    <scope>NUCLEOTIDE SEQUENCE</scope>
    <source>
        <strain evidence="1">DSM 45356</strain>
    </source>
</reference>
<evidence type="ECO:0000313" key="1">
    <source>
        <dbReference type="EMBL" id="MBG6134014.1"/>
    </source>
</evidence>
<dbReference type="AlphaFoldDB" id="A0A8J7KFQ1"/>
<keyword evidence="2" id="KW-1185">Reference proteome</keyword>
<protein>
    <submittedName>
        <fullName evidence="1">Uncharacterized protein</fullName>
    </submittedName>
</protein>
<dbReference type="Proteomes" id="UP000622552">
    <property type="component" value="Unassembled WGS sequence"/>
</dbReference>
<evidence type="ECO:0000313" key="2">
    <source>
        <dbReference type="Proteomes" id="UP000622552"/>
    </source>
</evidence>
<comment type="caution">
    <text evidence="1">The sequence shown here is derived from an EMBL/GenBank/DDBJ whole genome shotgun (WGS) entry which is preliminary data.</text>
</comment>
<name>A0A8J7KFQ1_9ACTN</name>
<organism evidence="1 2">
    <name type="scientific">Longispora fulva</name>
    <dbReference type="NCBI Taxonomy" id="619741"/>
    <lineage>
        <taxon>Bacteria</taxon>
        <taxon>Bacillati</taxon>
        <taxon>Actinomycetota</taxon>
        <taxon>Actinomycetes</taxon>
        <taxon>Micromonosporales</taxon>
        <taxon>Micromonosporaceae</taxon>
        <taxon>Longispora</taxon>
    </lineage>
</organism>